<comment type="caution">
    <text evidence="1">The sequence shown here is derived from an EMBL/GenBank/DDBJ whole genome shotgun (WGS) entry which is preliminary data.</text>
</comment>
<accession>A0A645FWQ0</accession>
<reference evidence="1" key="1">
    <citation type="submission" date="2019-08" db="EMBL/GenBank/DDBJ databases">
        <authorList>
            <person name="Kucharzyk K."/>
            <person name="Murdoch R.W."/>
            <person name="Higgins S."/>
            <person name="Loffler F."/>
        </authorList>
    </citation>
    <scope>NUCLEOTIDE SEQUENCE</scope>
</reference>
<name>A0A645FWQ0_9ZZZZ</name>
<dbReference type="AlphaFoldDB" id="A0A645FWQ0"/>
<organism evidence="1">
    <name type="scientific">bioreactor metagenome</name>
    <dbReference type="NCBI Taxonomy" id="1076179"/>
    <lineage>
        <taxon>unclassified sequences</taxon>
        <taxon>metagenomes</taxon>
        <taxon>ecological metagenomes</taxon>
    </lineage>
</organism>
<dbReference type="EMBL" id="VSSQ01066298">
    <property type="protein sequence ID" value="MPN18875.1"/>
    <property type="molecule type" value="Genomic_DNA"/>
</dbReference>
<gene>
    <name evidence="1" type="ORF">SDC9_166240</name>
</gene>
<sequence length="81" mass="9190">MLLQGIKSCRHILGTAFAQIVRVQALNTLRKRLKFFWQDSKARTWTARIIQRGGNGTVERIDPQSHGRALHLGSVLLVLIQ</sequence>
<evidence type="ECO:0000313" key="1">
    <source>
        <dbReference type="EMBL" id="MPN18875.1"/>
    </source>
</evidence>
<proteinExistence type="predicted"/>
<protein>
    <submittedName>
        <fullName evidence="1">Uncharacterized protein</fullName>
    </submittedName>
</protein>